<dbReference type="Proteomes" id="UP000320580">
    <property type="component" value="Chromosome"/>
</dbReference>
<dbReference type="EMBL" id="CP042266">
    <property type="protein sequence ID" value="QDY76464.1"/>
    <property type="molecule type" value="Genomic_DNA"/>
</dbReference>
<accession>A0A5B8J7U1</accession>
<dbReference type="KEGG" id="sqz:FQU76_07850"/>
<keyword evidence="2" id="KW-1185">Reference proteome</keyword>
<evidence type="ECO:0000313" key="2">
    <source>
        <dbReference type="Proteomes" id="UP000320580"/>
    </source>
</evidence>
<dbReference type="OrthoDB" id="4305972at2"/>
<organism evidence="1 2">
    <name type="scientific">Streptomyces qinzhouensis</name>
    <dbReference type="NCBI Taxonomy" id="2599401"/>
    <lineage>
        <taxon>Bacteria</taxon>
        <taxon>Bacillati</taxon>
        <taxon>Actinomycetota</taxon>
        <taxon>Actinomycetes</taxon>
        <taxon>Kitasatosporales</taxon>
        <taxon>Streptomycetaceae</taxon>
        <taxon>Streptomyces</taxon>
    </lineage>
</organism>
<dbReference type="AlphaFoldDB" id="A0A5B8J7U1"/>
<reference evidence="1 2" key="1">
    <citation type="submission" date="2019-07" db="EMBL/GenBank/DDBJ databases">
        <authorList>
            <person name="Zhu P."/>
        </authorList>
    </citation>
    <scope>NUCLEOTIDE SEQUENCE [LARGE SCALE GENOMIC DNA]</scope>
    <source>
        <strain evidence="1 2">SSL-25</strain>
    </source>
</reference>
<protein>
    <submittedName>
        <fullName evidence="1">Uncharacterized protein</fullName>
    </submittedName>
</protein>
<proteinExistence type="predicted"/>
<dbReference type="RefSeq" id="WP_146479760.1">
    <property type="nucleotide sequence ID" value="NZ_CP042266.1"/>
</dbReference>
<sequence>MTREALLTRAPEPFTAPCVHCGRTTTAPVVVGEMTRAGGPPMVQYACPRDAARYGAGPSPEDEIG</sequence>
<gene>
    <name evidence="1" type="ORF">FQU76_07850</name>
</gene>
<evidence type="ECO:0000313" key="1">
    <source>
        <dbReference type="EMBL" id="QDY76464.1"/>
    </source>
</evidence>
<name>A0A5B8J7U1_9ACTN</name>